<dbReference type="EMBL" id="PVLV01000574">
    <property type="protein sequence ID" value="PRH76111.1"/>
    <property type="molecule type" value="Genomic_DNA"/>
</dbReference>
<evidence type="ECO:0000313" key="3">
    <source>
        <dbReference type="EMBL" id="PRH76111.1"/>
    </source>
</evidence>
<dbReference type="Proteomes" id="UP000239322">
    <property type="component" value="Unassembled WGS sequence"/>
</dbReference>
<feature type="non-terminal residue" evidence="3">
    <location>
        <position position="118"/>
    </location>
</feature>
<reference evidence="3 4" key="1">
    <citation type="submission" date="2018-03" db="EMBL/GenBank/DDBJ databases">
        <title>Novel Streptomyces sp. from soil.</title>
        <authorList>
            <person name="Tan G.Y.A."/>
            <person name="Lee Z.Y."/>
        </authorList>
    </citation>
    <scope>NUCLEOTIDE SEQUENCE [LARGE SCALE GENOMIC DNA]</scope>
    <source>
        <strain evidence="3 4">ST5x</strain>
    </source>
</reference>
<feature type="transmembrane region" description="Helical" evidence="2">
    <location>
        <begin position="79"/>
        <end position="100"/>
    </location>
</feature>
<keyword evidence="2" id="KW-1133">Transmembrane helix</keyword>
<feature type="region of interest" description="Disordered" evidence="1">
    <location>
        <begin position="23"/>
        <end position="76"/>
    </location>
</feature>
<gene>
    <name evidence="3" type="ORF">C6N75_27375</name>
</gene>
<protein>
    <submittedName>
        <fullName evidence="3">Uncharacterized protein</fullName>
    </submittedName>
</protein>
<sequence>MDYCHSCRRHLNGALACAGCGTPAERLPGRAPAPPPAPDRTPVFELSQDEDLPAGGSRHGRERARRAARRARSRRGRKLATGAAGLLLAAGLLGLAELAVEGSGDDRAATAVEEQGGA</sequence>
<evidence type="ECO:0000313" key="4">
    <source>
        <dbReference type="Proteomes" id="UP000239322"/>
    </source>
</evidence>
<proteinExistence type="predicted"/>
<name>A0A2S9PNY7_9ACTN</name>
<feature type="compositionally biased region" description="Basic residues" evidence="1">
    <location>
        <begin position="58"/>
        <end position="76"/>
    </location>
</feature>
<evidence type="ECO:0000256" key="1">
    <source>
        <dbReference type="SAM" id="MobiDB-lite"/>
    </source>
</evidence>
<keyword evidence="2" id="KW-0472">Membrane</keyword>
<dbReference type="AlphaFoldDB" id="A0A2S9PNY7"/>
<keyword evidence="4" id="KW-1185">Reference proteome</keyword>
<accession>A0A2S9PNY7</accession>
<comment type="caution">
    <text evidence="3">The sequence shown here is derived from an EMBL/GenBank/DDBJ whole genome shotgun (WGS) entry which is preliminary data.</text>
</comment>
<organism evidence="3 4">
    <name type="scientific">Streptomyces solincola</name>
    <dbReference type="NCBI Taxonomy" id="2100817"/>
    <lineage>
        <taxon>Bacteria</taxon>
        <taxon>Bacillati</taxon>
        <taxon>Actinomycetota</taxon>
        <taxon>Actinomycetes</taxon>
        <taxon>Kitasatosporales</taxon>
        <taxon>Streptomycetaceae</taxon>
        <taxon>Streptomyces</taxon>
    </lineage>
</organism>
<keyword evidence="2" id="KW-0812">Transmembrane</keyword>
<evidence type="ECO:0000256" key="2">
    <source>
        <dbReference type="SAM" id="Phobius"/>
    </source>
</evidence>